<reference evidence="1" key="1">
    <citation type="submission" date="2021-06" db="EMBL/GenBank/DDBJ databases">
        <authorList>
            <person name="Kallberg Y."/>
            <person name="Tangrot J."/>
            <person name="Rosling A."/>
        </authorList>
    </citation>
    <scope>NUCLEOTIDE SEQUENCE</scope>
    <source>
        <strain evidence="1">CL551</strain>
    </source>
</reference>
<dbReference type="AlphaFoldDB" id="A0A9N9APQ6"/>
<dbReference type="Proteomes" id="UP000789342">
    <property type="component" value="Unassembled WGS sequence"/>
</dbReference>
<evidence type="ECO:0000313" key="1">
    <source>
        <dbReference type="EMBL" id="CAG8540536.1"/>
    </source>
</evidence>
<accession>A0A9N9APQ6</accession>
<name>A0A9N9APQ6_9GLOM</name>
<evidence type="ECO:0000313" key="2">
    <source>
        <dbReference type="Proteomes" id="UP000789342"/>
    </source>
</evidence>
<organism evidence="1 2">
    <name type="scientific">Acaulospora morrowiae</name>
    <dbReference type="NCBI Taxonomy" id="94023"/>
    <lineage>
        <taxon>Eukaryota</taxon>
        <taxon>Fungi</taxon>
        <taxon>Fungi incertae sedis</taxon>
        <taxon>Mucoromycota</taxon>
        <taxon>Glomeromycotina</taxon>
        <taxon>Glomeromycetes</taxon>
        <taxon>Diversisporales</taxon>
        <taxon>Acaulosporaceae</taxon>
        <taxon>Acaulospora</taxon>
    </lineage>
</organism>
<keyword evidence="2" id="KW-1185">Reference proteome</keyword>
<protein>
    <submittedName>
        <fullName evidence="1">8022_t:CDS:1</fullName>
    </submittedName>
</protein>
<comment type="caution">
    <text evidence="1">The sequence shown here is derived from an EMBL/GenBank/DDBJ whole genome shotgun (WGS) entry which is preliminary data.</text>
</comment>
<proteinExistence type="predicted"/>
<sequence>MKVRDFDLRRLRAENYFEITLHQAKINKHVVIPLNMYVKIIDNNSNELVIQNKAPAILTDCNTTNISPKGLKALDVPHVTGAHDWNSYLRNILWAQVSDGNFWIGREELSCEKLS</sequence>
<gene>
    <name evidence="1" type="ORF">AMORRO_LOCUS5103</name>
</gene>
<dbReference type="EMBL" id="CAJVPV010002974">
    <property type="protein sequence ID" value="CAG8540536.1"/>
    <property type="molecule type" value="Genomic_DNA"/>
</dbReference>